<feature type="transmembrane region" description="Helical" evidence="2">
    <location>
        <begin position="346"/>
        <end position="368"/>
    </location>
</feature>
<feature type="domain" description="Major facilitator superfamily (MFS) profile" evidence="3">
    <location>
        <begin position="17"/>
        <end position="441"/>
    </location>
</feature>
<comment type="subcellular location">
    <subcellularLocation>
        <location evidence="1">Membrane</location>
        <topology evidence="1">Multi-pass membrane protein</topology>
    </subcellularLocation>
</comment>
<feature type="transmembrane region" description="Helical" evidence="2">
    <location>
        <begin position="16"/>
        <end position="35"/>
    </location>
</feature>
<dbReference type="PANTHER" id="PTHR11360">
    <property type="entry name" value="MONOCARBOXYLATE TRANSPORTER"/>
    <property type="match status" value="1"/>
</dbReference>
<dbReference type="SUPFAM" id="SSF103473">
    <property type="entry name" value="MFS general substrate transporter"/>
    <property type="match status" value="1"/>
</dbReference>
<accession>A0A914A9W1</accession>
<dbReference type="InterPro" id="IPR011701">
    <property type="entry name" value="MFS"/>
</dbReference>
<keyword evidence="2" id="KW-0472">Membrane</keyword>
<proteinExistence type="predicted"/>
<feature type="transmembrane region" description="Helical" evidence="2">
    <location>
        <begin position="291"/>
        <end position="309"/>
    </location>
</feature>
<keyword evidence="5" id="KW-1185">Reference proteome</keyword>
<keyword evidence="2" id="KW-1133">Transmembrane helix</keyword>
<feature type="transmembrane region" description="Helical" evidence="2">
    <location>
        <begin position="321"/>
        <end position="340"/>
    </location>
</feature>
<sequence>MTEHQPLLGAERGNRYVGLLAILGTWVNWFIWTGAVKGLATLLPTLRDQMETYTWVIGWMIVIMEVTLNLIGPFAAPLGSRFGIRICVMVSGLMIGLAFIISSLSSIVVTTVALALLAGPGIGITNVLCRELVGRCFRSRGISTAFSIAQSGSAVAFVVVPPMTQLFLDSYGWRGTLLLLGAIFLHMTVCGALFRRPPSKDVALASNYSVVPTDRVEKEHQLSKDPLRERDEPHKKSTFRALCQHLNTELLFNRAYWCVAVISIVNHIACLGWEVYFVPHTQTKGFTPKESVILTSIMGLWKIIASFTLGPLMDKIQGGRINYKVFLGIALTSLVVYYIIDPWLTSFWLNAVNVAIYGCSTFLTWVLADVLVCEVVPADCLGSAFGWIGMKAAVLSFLLLYLPGLNFDLEGSYTLAFTLLGGLQGFAIVALVLLVYVQSQE</sequence>
<dbReference type="RefSeq" id="XP_038060637.1">
    <property type="nucleotide sequence ID" value="XM_038204709.1"/>
</dbReference>
<name>A0A914A9W1_PATMI</name>
<dbReference type="Pfam" id="PF07690">
    <property type="entry name" value="MFS_1"/>
    <property type="match status" value="1"/>
</dbReference>
<dbReference type="InterPro" id="IPR020846">
    <property type="entry name" value="MFS_dom"/>
</dbReference>
<dbReference type="GeneID" id="119731538"/>
<dbReference type="GO" id="GO:0008028">
    <property type="term" value="F:monocarboxylic acid transmembrane transporter activity"/>
    <property type="evidence" value="ECO:0007669"/>
    <property type="project" value="TreeGrafter"/>
</dbReference>
<feature type="transmembrane region" description="Helical" evidence="2">
    <location>
        <begin position="172"/>
        <end position="194"/>
    </location>
</feature>
<keyword evidence="2" id="KW-0812">Transmembrane</keyword>
<dbReference type="OMA" id="IVNHIAC"/>
<protein>
    <recommendedName>
        <fullName evidence="3">Major facilitator superfamily (MFS) profile domain-containing protein</fullName>
    </recommendedName>
</protein>
<evidence type="ECO:0000256" key="1">
    <source>
        <dbReference type="ARBA" id="ARBA00004141"/>
    </source>
</evidence>
<dbReference type="PANTHER" id="PTHR11360:SF303">
    <property type="entry name" value="MAJOR FACILITATOR SUPERFAMILY (MFS) PROFILE DOMAIN-CONTAINING PROTEIN"/>
    <property type="match status" value="1"/>
</dbReference>
<evidence type="ECO:0000313" key="4">
    <source>
        <dbReference type="EnsemblMetazoa" id="XP_038060637.1"/>
    </source>
</evidence>
<feature type="transmembrane region" description="Helical" evidence="2">
    <location>
        <begin position="82"/>
        <end position="101"/>
    </location>
</feature>
<feature type="transmembrane region" description="Helical" evidence="2">
    <location>
        <begin position="414"/>
        <end position="437"/>
    </location>
</feature>
<feature type="transmembrane region" description="Helical" evidence="2">
    <location>
        <begin position="107"/>
        <end position="129"/>
    </location>
</feature>
<reference evidence="4" key="1">
    <citation type="submission" date="2022-11" db="UniProtKB">
        <authorList>
            <consortium name="EnsemblMetazoa"/>
        </authorList>
    </citation>
    <scope>IDENTIFICATION</scope>
</reference>
<evidence type="ECO:0000256" key="2">
    <source>
        <dbReference type="SAM" id="Phobius"/>
    </source>
</evidence>
<feature type="transmembrane region" description="Helical" evidence="2">
    <location>
        <begin position="55"/>
        <end position="75"/>
    </location>
</feature>
<dbReference type="Gene3D" id="1.20.1250.20">
    <property type="entry name" value="MFS general substrate transporter like domains"/>
    <property type="match status" value="1"/>
</dbReference>
<evidence type="ECO:0000259" key="3">
    <source>
        <dbReference type="PROSITE" id="PS50850"/>
    </source>
</evidence>
<dbReference type="InterPro" id="IPR036259">
    <property type="entry name" value="MFS_trans_sf"/>
</dbReference>
<dbReference type="AlphaFoldDB" id="A0A914A9W1"/>
<dbReference type="Proteomes" id="UP000887568">
    <property type="component" value="Unplaced"/>
</dbReference>
<dbReference type="GO" id="GO:0016020">
    <property type="term" value="C:membrane"/>
    <property type="evidence" value="ECO:0007669"/>
    <property type="project" value="UniProtKB-SubCell"/>
</dbReference>
<dbReference type="OrthoDB" id="2213137at2759"/>
<dbReference type="InterPro" id="IPR050327">
    <property type="entry name" value="Proton-linked_MCT"/>
</dbReference>
<feature type="transmembrane region" description="Helical" evidence="2">
    <location>
        <begin position="255"/>
        <end position="279"/>
    </location>
</feature>
<dbReference type="PROSITE" id="PS50850">
    <property type="entry name" value="MFS"/>
    <property type="match status" value="1"/>
</dbReference>
<feature type="transmembrane region" description="Helical" evidence="2">
    <location>
        <begin position="380"/>
        <end position="402"/>
    </location>
</feature>
<feature type="transmembrane region" description="Helical" evidence="2">
    <location>
        <begin position="141"/>
        <end position="160"/>
    </location>
</feature>
<organism evidence="4 5">
    <name type="scientific">Patiria miniata</name>
    <name type="common">Bat star</name>
    <name type="synonym">Asterina miniata</name>
    <dbReference type="NCBI Taxonomy" id="46514"/>
    <lineage>
        <taxon>Eukaryota</taxon>
        <taxon>Metazoa</taxon>
        <taxon>Echinodermata</taxon>
        <taxon>Eleutherozoa</taxon>
        <taxon>Asterozoa</taxon>
        <taxon>Asteroidea</taxon>
        <taxon>Valvatacea</taxon>
        <taxon>Valvatida</taxon>
        <taxon>Asterinidae</taxon>
        <taxon>Patiria</taxon>
    </lineage>
</organism>
<dbReference type="EnsemblMetazoa" id="XM_038204709.1">
    <property type="protein sequence ID" value="XP_038060637.1"/>
    <property type="gene ID" value="LOC119731538"/>
</dbReference>
<evidence type="ECO:0000313" key="5">
    <source>
        <dbReference type="Proteomes" id="UP000887568"/>
    </source>
</evidence>